<dbReference type="PANTHER" id="PTHR43108">
    <property type="entry name" value="N-ACETYLGLUCOSAMINE-6-SULFATASE FAMILY MEMBER"/>
    <property type="match status" value="1"/>
</dbReference>
<feature type="region of interest" description="Disordered" evidence="9">
    <location>
        <begin position="268"/>
        <end position="304"/>
    </location>
</feature>
<evidence type="ECO:0000256" key="1">
    <source>
        <dbReference type="ARBA" id="ARBA00001913"/>
    </source>
</evidence>
<dbReference type="GO" id="GO:0008449">
    <property type="term" value="F:N-acetylglucosamine-6-sulfatase activity"/>
    <property type="evidence" value="ECO:0007669"/>
    <property type="project" value="TreeGrafter"/>
</dbReference>
<dbReference type="PANTHER" id="PTHR43108:SF16">
    <property type="entry name" value="EXTRACELLULAR SULFATASE SULF-1 HOMOLOG"/>
    <property type="match status" value="1"/>
</dbReference>
<dbReference type="InterPro" id="IPR017850">
    <property type="entry name" value="Alkaline_phosphatase_core_sf"/>
</dbReference>
<dbReference type="InterPro" id="IPR024609">
    <property type="entry name" value="Extracellular_sulfatase_C"/>
</dbReference>
<keyword evidence="5" id="KW-0479">Metal-binding</keyword>
<reference evidence="14" key="1">
    <citation type="submission" date="2017-02" db="UniProtKB">
        <authorList>
            <consortium name="WormBaseParasite"/>
        </authorList>
    </citation>
    <scope>IDENTIFICATION</scope>
</reference>
<keyword evidence="8" id="KW-0175">Coiled coil</keyword>
<feature type="domain" description="Sulfatase N-terminal" evidence="10">
    <location>
        <begin position="13"/>
        <end position="75"/>
    </location>
</feature>
<evidence type="ECO:0000313" key="12">
    <source>
        <dbReference type="EMBL" id="VDK54472.1"/>
    </source>
</evidence>
<dbReference type="GO" id="GO:0005795">
    <property type="term" value="C:Golgi stack"/>
    <property type="evidence" value="ECO:0007669"/>
    <property type="project" value="UniProtKB-SubCell"/>
</dbReference>
<keyword evidence="7" id="KW-0333">Golgi apparatus</keyword>
<accession>A0A0M3K493</accession>
<evidence type="ECO:0000313" key="13">
    <source>
        <dbReference type="Proteomes" id="UP000267096"/>
    </source>
</evidence>
<dbReference type="GO" id="GO:0046872">
    <property type="term" value="F:metal ion binding"/>
    <property type="evidence" value="ECO:0007669"/>
    <property type="project" value="UniProtKB-KW"/>
</dbReference>
<evidence type="ECO:0000313" key="14">
    <source>
        <dbReference type="WBParaSite" id="ASIM_0001578401-mRNA-1"/>
    </source>
</evidence>
<evidence type="ECO:0000256" key="8">
    <source>
        <dbReference type="SAM" id="Coils"/>
    </source>
</evidence>
<evidence type="ECO:0000256" key="3">
    <source>
        <dbReference type="ARBA" id="ARBA00004348"/>
    </source>
</evidence>
<dbReference type="SUPFAM" id="SSF53649">
    <property type="entry name" value="Alkaline phosphatase-like"/>
    <property type="match status" value="1"/>
</dbReference>
<dbReference type="AlphaFoldDB" id="A0A0M3K493"/>
<feature type="compositionally biased region" description="Acidic residues" evidence="9">
    <location>
        <begin position="177"/>
        <end position="187"/>
    </location>
</feature>
<evidence type="ECO:0000259" key="10">
    <source>
        <dbReference type="Pfam" id="PF00884"/>
    </source>
</evidence>
<dbReference type="InterPro" id="IPR000917">
    <property type="entry name" value="Sulfatase_N"/>
</dbReference>
<organism evidence="14">
    <name type="scientific">Anisakis simplex</name>
    <name type="common">Herring worm</name>
    <dbReference type="NCBI Taxonomy" id="6269"/>
    <lineage>
        <taxon>Eukaryota</taxon>
        <taxon>Metazoa</taxon>
        <taxon>Ecdysozoa</taxon>
        <taxon>Nematoda</taxon>
        <taxon>Chromadorea</taxon>
        <taxon>Rhabditida</taxon>
        <taxon>Spirurina</taxon>
        <taxon>Ascaridomorpha</taxon>
        <taxon>Ascaridoidea</taxon>
        <taxon>Anisakidae</taxon>
        <taxon>Anisakis</taxon>
        <taxon>Anisakis simplex complex</taxon>
    </lineage>
</organism>
<dbReference type="GO" id="GO:0009986">
    <property type="term" value="C:cell surface"/>
    <property type="evidence" value="ECO:0007669"/>
    <property type="project" value="UniProtKB-SubCell"/>
</dbReference>
<evidence type="ECO:0000256" key="4">
    <source>
        <dbReference type="ARBA" id="ARBA00008779"/>
    </source>
</evidence>
<dbReference type="EMBL" id="UYRR01032169">
    <property type="protein sequence ID" value="VDK54472.1"/>
    <property type="molecule type" value="Genomic_DNA"/>
</dbReference>
<feature type="region of interest" description="Disordered" evidence="9">
    <location>
        <begin position="177"/>
        <end position="215"/>
    </location>
</feature>
<comment type="cofactor">
    <cofactor evidence="1">
        <name>Ca(2+)</name>
        <dbReference type="ChEBI" id="CHEBI:29108"/>
    </cofactor>
</comment>
<comment type="similarity">
    <text evidence="4">Belongs to the sulfatase family.</text>
</comment>
<comment type="subcellular location">
    <subcellularLocation>
        <location evidence="2">Cell surface</location>
    </subcellularLocation>
    <subcellularLocation>
        <location evidence="3">Golgi apparatus</location>
        <location evidence="3">Golgi stack</location>
    </subcellularLocation>
</comment>
<evidence type="ECO:0000256" key="6">
    <source>
        <dbReference type="ARBA" id="ARBA00022837"/>
    </source>
</evidence>
<reference evidence="12 13" key="2">
    <citation type="submission" date="2018-11" db="EMBL/GenBank/DDBJ databases">
        <authorList>
            <consortium name="Pathogen Informatics"/>
        </authorList>
    </citation>
    <scope>NUCLEOTIDE SEQUENCE [LARGE SCALE GENOMIC DNA]</scope>
</reference>
<evidence type="ECO:0000256" key="9">
    <source>
        <dbReference type="SAM" id="MobiDB-lite"/>
    </source>
</evidence>
<dbReference type="OrthoDB" id="96314at2759"/>
<evidence type="ECO:0000256" key="2">
    <source>
        <dbReference type="ARBA" id="ARBA00004241"/>
    </source>
</evidence>
<feature type="compositionally biased region" description="Basic residues" evidence="9">
    <location>
        <begin position="192"/>
        <end position="204"/>
    </location>
</feature>
<evidence type="ECO:0000256" key="7">
    <source>
        <dbReference type="ARBA" id="ARBA00023034"/>
    </source>
</evidence>
<name>A0A0M3K493_ANISI</name>
<dbReference type="GO" id="GO:0005539">
    <property type="term" value="F:glycosaminoglycan binding"/>
    <property type="evidence" value="ECO:0007669"/>
    <property type="project" value="TreeGrafter"/>
</dbReference>
<dbReference type="Gene3D" id="3.40.720.10">
    <property type="entry name" value="Alkaline Phosphatase, subunit A"/>
    <property type="match status" value="1"/>
</dbReference>
<feature type="domain" description="Extracellular sulfatase C-terminal" evidence="11">
    <location>
        <begin position="172"/>
        <end position="270"/>
    </location>
</feature>
<feature type="coiled-coil region" evidence="8">
    <location>
        <begin position="240"/>
        <end position="267"/>
    </location>
</feature>
<dbReference type="Pfam" id="PF00884">
    <property type="entry name" value="Sulfatase"/>
    <property type="match status" value="1"/>
</dbReference>
<dbReference type="Proteomes" id="UP000267096">
    <property type="component" value="Unassembled WGS sequence"/>
</dbReference>
<feature type="compositionally biased region" description="Low complexity" evidence="9">
    <location>
        <begin position="281"/>
        <end position="295"/>
    </location>
</feature>
<sequence>MEPIHVVFTDVLHRRRLQTLQSVDHNILRIVNELRDIGELSNTYIIYTSDHGYHLGQFGLVKGKNMPYEFDIKVPPHMDGRSLLPLIHEHYEKKRKRSNHRASKQQIPLNWRHTVLIERGKMAKLTKIRDRMQKQRDRFGKDARVRQACSRPEFRHPCQNDQKEILESGQWFQGVFDDEDDNDTDNEDDKRSKRSIKHRKKRKKERDLNVGPMCTHSQSNKSVLCEPIVFEDSRVWAMHKTKVDDRIENLRKRLNRFKDLRRVLKRGRPHLSDDPTTSQAINNNYNHTISNNHNNNKNDDNNNSELCECSAQANPIQSDDVFDENKYNDGKHKTNYRKHHQYGTKKWFREDTKQNCNVPQMNCFVHGADHWRTPPLWPSLYGEFCFCQNSNNNTYWCLRTINETHNFLYCEFITEFISFYDINSDPYQLHNSVWSIPVGVLEQLSNQLEKLRSCRGYEQCEHYASPSWNLPFEASTNDIK</sequence>
<protein>
    <submittedName>
        <fullName evidence="14">Putative extracellular sulfatase Sulf-1 homolog (inferred by orthology to a C. elegans protein)</fullName>
    </submittedName>
</protein>
<dbReference type="WBParaSite" id="ASIM_0001578401-mRNA-1">
    <property type="protein sequence ID" value="ASIM_0001578401-mRNA-1"/>
    <property type="gene ID" value="ASIM_0001578401"/>
</dbReference>
<proteinExistence type="inferred from homology"/>
<keyword evidence="6" id="KW-0106">Calcium</keyword>
<keyword evidence="13" id="KW-1185">Reference proteome</keyword>
<gene>
    <name evidence="12" type="ORF">ASIM_LOCUS15191</name>
</gene>
<dbReference type="Pfam" id="PF12548">
    <property type="entry name" value="DUF3740"/>
    <property type="match status" value="1"/>
</dbReference>
<evidence type="ECO:0000256" key="5">
    <source>
        <dbReference type="ARBA" id="ARBA00022723"/>
    </source>
</evidence>
<evidence type="ECO:0000259" key="11">
    <source>
        <dbReference type="Pfam" id="PF12548"/>
    </source>
</evidence>